<evidence type="ECO:0000259" key="16">
    <source>
        <dbReference type="PROSITE" id="PS51199"/>
    </source>
</evidence>
<dbReference type="PANTHER" id="PTHR30153">
    <property type="entry name" value="REPLICATIVE DNA HELICASE DNAB"/>
    <property type="match status" value="1"/>
</dbReference>
<gene>
    <name evidence="17" type="primary">dnaB</name>
    <name evidence="17" type="ORF">CFH80_07115</name>
</gene>
<organism evidence="17 18">
    <name type="scientific">Sulfurospirillum cavolei</name>
    <dbReference type="NCBI Taxonomy" id="366522"/>
    <lineage>
        <taxon>Bacteria</taxon>
        <taxon>Pseudomonadati</taxon>
        <taxon>Campylobacterota</taxon>
        <taxon>Epsilonproteobacteria</taxon>
        <taxon>Campylobacterales</taxon>
        <taxon>Sulfurospirillaceae</taxon>
        <taxon>Sulfurospirillum</taxon>
    </lineage>
</organism>
<dbReference type="SUPFAM" id="SSF52540">
    <property type="entry name" value="P-loop containing nucleoside triphosphate hydrolases"/>
    <property type="match status" value="1"/>
</dbReference>
<dbReference type="PROSITE" id="PS51199">
    <property type="entry name" value="SF4_HELICASE"/>
    <property type="match status" value="1"/>
</dbReference>
<comment type="function">
    <text evidence="14">The main replicative DNA helicase, it participates in initiation and elongation during chromosome replication. Travels ahead of the DNA replisome, separating dsDNA into templates for DNA synthesis. A processive ATP-dependent 5'-3' DNA helicase it has DNA-dependent ATPase activity.</text>
</comment>
<accession>A0A2D3WG09</accession>
<evidence type="ECO:0000256" key="8">
    <source>
        <dbReference type="ARBA" id="ARBA00022840"/>
    </source>
</evidence>
<comment type="caution">
    <text evidence="17">The sequence shown here is derived from an EMBL/GenBank/DDBJ whole genome shotgun (WGS) entry which is preliminary data.</text>
</comment>
<dbReference type="Gene3D" id="1.10.860.10">
    <property type="entry name" value="DNAb Helicase, Chain A"/>
    <property type="match status" value="1"/>
</dbReference>
<dbReference type="CDD" id="cd00984">
    <property type="entry name" value="DnaB_C"/>
    <property type="match status" value="1"/>
</dbReference>
<dbReference type="Pfam" id="PF00772">
    <property type="entry name" value="DnaB"/>
    <property type="match status" value="1"/>
</dbReference>
<name>A0A2D3WG09_9BACT</name>
<keyword evidence="4" id="KW-0677">Repeat</keyword>
<evidence type="ECO:0000256" key="7">
    <source>
        <dbReference type="ARBA" id="ARBA00022806"/>
    </source>
</evidence>
<reference evidence="17 18" key="1">
    <citation type="journal article" date="2017" name="Front. Microbiol.">
        <title>Comparative Genomic Analysis of the Class Epsilonproteobacteria and Proposed Reclassification to Epsilonbacteraeota (phyl. nov.).</title>
        <authorList>
            <person name="Waite D.W."/>
            <person name="Vanwonterghem I."/>
            <person name="Rinke C."/>
            <person name="Parks D.H."/>
            <person name="Zhang Y."/>
            <person name="Takai K."/>
            <person name="Sievert S.M."/>
            <person name="Simon J."/>
            <person name="Campbell B.J."/>
            <person name="Hanson T.E."/>
            <person name="Woyke T."/>
            <person name="Klotz M.G."/>
            <person name="Hugenholtz P."/>
        </authorList>
    </citation>
    <scope>NUCLEOTIDE SEQUENCE [LARGE SCALE GENOMIC DNA]</scope>
    <source>
        <strain evidence="17">UBA11420</strain>
    </source>
</reference>
<dbReference type="STRING" id="366522.GCA_001548055_00869"/>
<dbReference type="Gene3D" id="2.170.16.10">
    <property type="entry name" value="Hedgehog/Intein (Hint) domain"/>
    <property type="match status" value="1"/>
</dbReference>
<evidence type="ECO:0000256" key="11">
    <source>
        <dbReference type="ARBA" id="ARBA00044940"/>
    </source>
</evidence>
<dbReference type="GO" id="GO:0043139">
    <property type="term" value="F:5'-3' DNA helicase activity"/>
    <property type="evidence" value="ECO:0007669"/>
    <property type="project" value="UniProtKB-EC"/>
</dbReference>
<dbReference type="Pfam" id="PF05203">
    <property type="entry name" value="Hom_end_hint"/>
    <property type="match status" value="1"/>
</dbReference>
<evidence type="ECO:0000313" key="18">
    <source>
        <dbReference type="Proteomes" id="UP000231638"/>
    </source>
</evidence>
<evidence type="ECO:0000256" key="2">
    <source>
        <dbReference type="ARBA" id="ARBA00022515"/>
    </source>
</evidence>
<dbReference type="PROSITE" id="PS50819">
    <property type="entry name" value="INTEIN_ENDONUCLEASE"/>
    <property type="match status" value="1"/>
</dbReference>
<dbReference type="Proteomes" id="UP000231638">
    <property type="component" value="Unassembled WGS sequence"/>
</dbReference>
<evidence type="ECO:0000256" key="12">
    <source>
        <dbReference type="ARBA" id="ARBA00048954"/>
    </source>
</evidence>
<dbReference type="NCBIfam" id="TIGR00665">
    <property type="entry name" value="DnaB"/>
    <property type="match status" value="1"/>
</dbReference>
<dbReference type="GO" id="GO:0005829">
    <property type="term" value="C:cytosol"/>
    <property type="evidence" value="ECO:0007669"/>
    <property type="project" value="TreeGrafter"/>
</dbReference>
<comment type="function">
    <text evidence="11 14">The intein is an endonuclease.</text>
</comment>
<evidence type="ECO:0000256" key="5">
    <source>
        <dbReference type="ARBA" id="ARBA00022741"/>
    </source>
</evidence>
<evidence type="ECO:0000256" key="6">
    <source>
        <dbReference type="ARBA" id="ARBA00022801"/>
    </source>
</evidence>
<dbReference type="InterPro" id="IPR027434">
    <property type="entry name" value="Homing_endonucl"/>
</dbReference>
<keyword evidence="7 14" id="KW-0347">Helicase</keyword>
<dbReference type="PANTHER" id="PTHR30153:SF2">
    <property type="entry name" value="REPLICATIVE DNA HELICASE"/>
    <property type="match status" value="1"/>
</dbReference>
<dbReference type="InterPro" id="IPR036185">
    <property type="entry name" value="DNA_heli_DnaB-like_N_sf"/>
</dbReference>
<evidence type="ECO:0000256" key="14">
    <source>
        <dbReference type="RuleBase" id="RU362085"/>
    </source>
</evidence>
<comment type="similarity">
    <text evidence="1 14">Belongs to the helicase family. DnaB subfamily.</text>
</comment>
<keyword evidence="2 14" id="KW-0639">Primosome</keyword>
<keyword evidence="5 14" id="KW-0547">Nucleotide-binding</keyword>
<evidence type="ECO:0000313" key="17">
    <source>
        <dbReference type="EMBL" id="DAB36009.1"/>
    </source>
</evidence>
<evidence type="ECO:0000256" key="3">
    <source>
        <dbReference type="ARBA" id="ARBA00022705"/>
    </source>
</evidence>
<comment type="catalytic activity">
    <reaction evidence="12 14">
        <text>ATP + H2O = ADP + phosphate + H(+)</text>
        <dbReference type="Rhea" id="RHEA:13065"/>
        <dbReference type="ChEBI" id="CHEBI:15377"/>
        <dbReference type="ChEBI" id="CHEBI:15378"/>
        <dbReference type="ChEBI" id="CHEBI:30616"/>
        <dbReference type="ChEBI" id="CHEBI:43474"/>
        <dbReference type="ChEBI" id="CHEBI:456216"/>
        <dbReference type="EC" id="5.6.2.3"/>
    </reaction>
</comment>
<dbReference type="InterPro" id="IPR016136">
    <property type="entry name" value="DNA_helicase_N/primase_C"/>
</dbReference>
<evidence type="ECO:0000259" key="15">
    <source>
        <dbReference type="PROSITE" id="PS50819"/>
    </source>
</evidence>
<dbReference type="GO" id="GO:0030908">
    <property type="term" value="P:protein splicing"/>
    <property type="evidence" value="ECO:0007669"/>
    <property type="project" value="InterPro"/>
</dbReference>
<dbReference type="InterPro" id="IPR004042">
    <property type="entry name" value="Intein_endonuc_central"/>
</dbReference>
<evidence type="ECO:0000256" key="1">
    <source>
        <dbReference type="ARBA" id="ARBA00008428"/>
    </source>
</evidence>
<protein>
    <recommendedName>
        <fullName evidence="13 14">Replicative DNA helicase</fullName>
        <ecNumber evidence="13 14">5.6.2.3</ecNumber>
    </recommendedName>
</protein>
<dbReference type="SUPFAM" id="SSF48024">
    <property type="entry name" value="N-terminal domain of DnaB helicase"/>
    <property type="match status" value="1"/>
</dbReference>
<dbReference type="GO" id="GO:0003677">
    <property type="term" value="F:DNA binding"/>
    <property type="evidence" value="ECO:0007669"/>
    <property type="project" value="UniProtKB-UniRule"/>
</dbReference>
<dbReference type="InterPro" id="IPR007869">
    <property type="entry name" value="Homing_endonuc_PI-Sce"/>
</dbReference>
<dbReference type="Gene3D" id="3.40.50.300">
    <property type="entry name" value="P-loop containing nucleotide triphosphate hydrolases"/>
    <property type="match status" value="2"/>
</dbReference>
<keyword evidence="9 14" id="KW-0238">DNA-binding</keyword>
<dbReference type="AlphaFoldDB" id="A0A2D3WG09"/>
<dbReference type="InterPro" id="IPR007868">
    <property type="entry name" value="Hom_end_hint"/>
</dbReference>
<evidence type="ECO:0000256" key="13">
    <source>
        <dbReference type="NCBIfam" id="TIGR00665"/>
    </source>
</evidence>
<feature type="domain" description="SF4 helicase" evidence="16">
    <location>
        <begin position="545"/>
        <end position="792"/>
    </location>
</feature>
<dbReference type="Pfam" id="PF03796">
    <property type="entry name" value="DnaB_C"/>
    <property type="match status" value="1"/>
</dbReference>
<dbReference type="InterPro" id="IPR007692">
    <property type="entry name" value="DNA_helicase_DnaB"/>
</dbReference>
<dbReference type="Pfam" id="PF05204">
    <property type="entry name" value="Hom_end"/>
    <property type="match status" value="1"/>
</dbReference>
<dbReference type="InterPro" id="IPR027417">
    <property type="entry name" value="P-loop_NTPase"/>
</dbReference>
<evidence type="ECO:0000256" key="4">
    <source>
        <dbReference type="ARBA" id="ARBA00022737"/>
    </source>
</evidence>
<dbReference type="GO" id="GO:0006269">
    <property type="term" value="P:DNA replication, synthesis of primer"/>
    <property type="evidence" value="ECO:0007669"/>
    <property type="project" value="UniProtKB-UniRule"/>
</dbReference>
<dbReference type="Gene3D" id="3.10.28.10">
    <property type="entry name" value="Homing endonucleases"/>
    <property type="match status" value="1"/>
</dbReference>
<evidence type="ECO:0000256" key="9">
    <source>
        <dbReference type="ARBA" id="ARBA00023125"/>
    </source>
</evidence>
<keyword evidence="3 14" id="KW-0235">DNA replication</keyword>
<feature type="domain" description="DOD-type homing endonuclease" evidence="15">
    <location>
        <begin position="326"/>
        <end position="458"/>
    </location>
</feature>
<dbReference type="EMBL" id="DLUG01000187">
    <property type="protein sequence ID" value="DAB36009.1"/>
    <property type="molecule type" value="Genomic_DNA"/>
</dbReference>
<evidence type="ECO:0000256" key="10">
    <source>
        <dbReference type="ARBA" id="ARBA00023235"/>
    </source>
</evidence>
<proteinExistence type="inferred from homology"/>
<dbReference type="InterPro" id="IPR007693">
    <property type="entry name" value="DNA_helicase_DnaB-like_N"/>
</dbReference>
<dbReference type="EC" id="5.6.2.3" evidence="13 14"/>
<dbReference type="SUPFAM" id="SSF51294">
    <property type="entry name" value="Hedgehog/intein (Hint) domain"/>
    <property type="match status" value="1"/>
</dbReference>
<dbReference type="InterPro" id="IPR036844">
    <property type="entry name" value="Hint_dom_sf"/>
</dbReference>
<keyword evidence="6 14" id="KW-0378">Hydrolase</keyword>
<keyword evidence="10" id="KW-0413">Isomerase</keyword>
<dbReference type="GO" id="GO:0005524">
    <property type="term" value="F:ATP binding"/>
    <property type="evidence" value="ECO:0007669"/>
    <property type="project" value="UniProtKB-UniRule"/>
</dbReference>
<sequence length="815" mass="92738">MNNLHNINIERSVLSSILFNPATFEDVAANLSAKDFYLPSHRYIYEAMEACEREDLPIDEEFIKKKLNQQGRFDEDAMLEILSTNPLPATKAYVEEIKEKAIKRELVQLTSDIKEIAVEKDLPSSDVVDLVQQKLYQITQENSSREFRESPEMTHATIAHIHEMKKRGNSGVVGVDTGFAEINKLTTGFGEGDLIIVAARPAMGKCLAKGTKVLMFDGTLRNVEDIAVGELLMGDDSTPRKVLSLAHGTEKMYWVRQNKGIDYRVNESHILSLKRSRNEGKHRHGDVVNISVRDYLRKSKKFKNNHKGYKVPVKFMEKSVEIEPYFLGLWLGDGRKSDVRIATQDREIVAYLHAYATRLGLGVSRSDENEKCPMYAIVNTDNTKKESLQALLRQEGLIDHKHIPQDYLINSTQKRLELLAGLIDSDGHYDAQCNGYEITQKDEHLARQIKFLADTLGFRTSLKAKEAKIKSRDFTCKVYRVRIFGNVDSIPVKVKRKVAQPWSVKRSWNQTGIRVEYDQVDEYFGFEIDGNSLFLLEDMTVTHNTAFCLNLAQNALNEGRGVAIFSLEMPAEQLMLRMLSAKTSIPLQKLKVGDMNDEQWGHLTRAADEMSKRKFFVDDNGSVDIHQVRAKLRKLKSQHPEISLAIIDYLQLMTSGGNRDRHLEVSDISRGLKLLARELSIPIIALSQLNRGLEARSDKRPMLSDLRESGAIEQDADMILFVYRDDVYKIREEKEKEQKARTEGKEYKSNFFEKPEEDAEVIVGKNRNGPVGVANLVFQKACTRFVDRKMGIPIEVVQYNASINPPEAKIDLPPL</sequence>
<dbReference type="GO" id="GO:1990077">
    <property type="term" value="C:primosome complex"/>
    <property type="evidence" value="ECO:0007669"/>
    <property type="project" value="UniProtKB-UniRule"/>
</dbReference>
<dbReference type="InterPro" id="IPR007694">
    <property type="entry name" value="DNA_helicase_DnaB-like_C"/>
</dbReference>
<dbReference type="GO" id="GO:0016887">
    <property type="term" value="F:ATP hydrolysis activity"/>
    <property type="evidence" value="ECO:0007669"/>
    <property type="project" value="RHEA"/>
</dbReference>
<dbReference type="SUPFAM" id="SSF55608">
    <property type="entry name" value="Homing endonucleases"/>
    <property type="match status" value="1"/>
</dbReference>
<keyword evidence="8 14" id="KW-0067">ATP-binding</keyword>
<dbReference type="GO" id="GO:0004519">
    <property type="term" value="F:endonuclease activity"/>
    <property type="evidence" value="ECO:0007669"/>
    <property type="project" value="InterPro"/>
</dbReference>